<organism evidence="2 3">
    <name type="scientific">Athelia psychrophila</name>
    <dbReference type="NCBI Taxonomy" id="1759441"/>
    <lineage>
        <taxon>Eukaryota</taxon>
        <taxon>Fungi</taxon>
        <taxon>Dikarya</taxon>
        <taxon>Basidiomycota</taxon>
        <taxon>Agaricomycotina</taxon>
        <taxon>Agaricomycetes</taxon>
        <taxon>Agaricomycetidae</taxon>
        <taxon>Atheliales</taxon>
        <taxon>Atheliaceae</taxon>
        <taxon>Athelia</taxon>
    </lineage>
</organism>
<accession>A0A166K6X0</accession>
<name>A0A166K6X0_9AGAM</name>
<sequence length="120" mass="13419">MVKSHESYLSKLDPSQTVSDDSPPAFYLDYDRPDITTTSFNFANLKLWQKIMPFPVGTAVHKDWLRSISAIALPVLVRLPRSTNPQVMTATVHIPDLGSSRADNMPDPTLGVGVRWLHCK</sequence>
<dbReference type="AlphaFoldDB" id="A0A166K6X0"/>
<evidence type="ECO:0000256" key="1">
    <source>
        <dbReference type="SAM" id="MobiDB-lite"/>
    </source>
</evidence>
<dbReference type="EMBL" id="KV417546">
    <property type="protein sequence ID" value="KZP21595.1"/>
    <property type="molecule type" value="Genomic_DNA"/>
</dbReference>
<evidence type="ECO:0000313" key="3">
    <source>
        <dbReference type="Proteomes" id="UP000076532"/>
    </source>
</evidence>
<evidence type="ECO:0000313" key="2">
    <source>
        <dbReference type="EMBL" id="KZP21595.1"/>
    </source>
</evidence>
<feature type="region of interest" description="Disordered" evidence="1">
    <location>
        <begin position="1"/>
        <end position="23"/>
    </location>
</feature>
<protein>
    <submittedName>
        <fullName evidence="2">Uncharacterized protein</fullName>
    </submittedName>
</protein>
<keyword evidence="3" id="KW-1185">Reference proteome</keyword>
<dbReference type="Proteomes" id="UP000076532">
    <property type="component" value="Unassembled WGS sequence"/>
</dbReference>
<reference evidence="2 3" key="1">
    <citation type="journal article" date="2016" name="Mol. Biol. Evol.">
        <title>Comparative Genomics of Early-Diverging Mushroom-Forming Fungi Provides Insights into the Origins of Lignocellulose Decay Capabilities.</title>
        <authorList>
            <person name="Nagy L.G."/>
            <person name="Riley R."/>
            <person name="Tritt A."/>
            <person name="Adam C."/>
            <person name="Daum C."/>
            <person name="Floudas D."/>
            <person name="Sun H."/>
            <person name="Yadav J.S."/>
            <person name="Pangilinan J."/>
            <person name="Larsson K.H."/>
            <person name="Matsuura K."/>
            <person name="Barry K."/>
            <person name="Labutti K."/>
            <person name="Kuo R."/>
            <person name="Ohm R.A."/>
            <person name="Bhattacharya S.S."/>
            <person name="Shirouzu T."/>
            <person name="Yoshinaga Y."/>
            <person name="Martin F.M."/>
            <person name="Grigoriev I.V."/>
            <person name="Hibbett D.S."/>
        </authorList>
    </citation>
    <scope>NUCLEOTIDE SEQUENCE [LARGE SCALE GENOMIC DNA]</scope>
    <source>
        <strain evidence="2 3">CBS 109695</strain>
    </source>
</reference>
<gene>
    <name evidence="2" type="ORF">FIBSPDRAFT_504344</name>
</gene>
<proteinExistence type="predicted"/>